<sequence length="419" mass="46992">MGIVIFICILFSAFFSGTETAFSTVNQVRLKSYADSGSKKAKRAKTALYICDNYDKTITTILIGNNIVNLGGSSLATVLCMNIWGDMGAAIATGATTFLVLTFGEIIPKCIGKESSETIALYTAGILRVFMFVLYPIALFFIGLKSIVIKMLRIKNDAPSVTEDELKYIINSIEEEGVLEQQEKELVQSALDFDEKTAFEILTPRVDMTAVDIDSDYETMKKTILEERFSRIPVYQGNYDNIIGIIHSRDFLEEMAMSVKPNIKKLIQPAQFVYKNQRLSDILTEFRKNKHHMAIVIDEYGGTLGLITMEDLLEEIVGEIWDEDEEEEKLFTKIEDGTYKVSGDMPLEEVFGLFGVSTRNLDTDSITIGGFFLDKKGEIPKAGDSLEIDDLKITVMEIEDQRIITLLVGYSDKEETAEE</sequence>
<feature type="chain" id="PRO_5039205567" evidence="11">
    <location>
        <begin position="22"/>
        <end position="419"/>
    </location>
</feature>
<dbReference type="Pfam" id="PF01595">
    <property type="entry name" value="CNNM"/>
    <property type="match status" value="1"/>
</dbReference>
<dbReference type="InterPro" id="IPR005170">
    <property type="entry name" value="Transptr-assoc_dom"/>
</dbReference>
<evidence type="ECO:0000256" key="4">
    <source>
        <dbReference type="ARBA" id="ARBA00022737"/>
    </source>
</evidence>
<comment type="subcellular location">
    <subcellularLocation>
        <location evidence="1">Membrane</location>
        <topology evidence="1">Multi-pass membrane protein</topology>
    </subcellularLocation>
</comment>
<feature type="transmembrane region" description="Helical" evidence="10">
    <location>
        <begin position="119"/>
        <end position="144"/>
    </location>
</feature>
<dbReference type="PROSITE" id="PS51371">
    <property type="entry name" value="CBS"/>
    <property type="match status" value="2"/>
</dbReference>
<evidence type="ECO:0000256" key="10">
    <source>
        <dbReference type="SAM" id="Phobius"/>
    </source>
</evidence>
<evidence type="ECO:0000256" key="6">
    <source>
        <dbReference type="ARBA" id="ARBA00023122"/>
    </source>
</evidence>
<dbReference type="InterPro" id="IPR016169">
    <property type="entry name" value="FAD-bd_PCMH_sub2"/>
</dbReference>
<evidence type="ECO:0000256" key="3">
    <source>
        <dbReference type="ARBA" id="ARBA00022692"/>
    </source>
</evidence>
<feature type="signal peptide" evidence="11">
    <location>
        <begin position="1"/>
        <end position="21"/>
    </location>
</feature>
<comment type="caution">
    <text evidence="14">The sequence shown here is derived from an EMBL/GenBank/DDBJ whole genome shotgun (WGS) entry which is preliminary data.</text>
</comment>
<dbReference type="InterPro" id="IPR044751">
    <property type="entry name" value="Ion_transp-like_CBS"/>
</dbReference>
<evidence type="ECO:0000259" key="13">
    <source>
        <dbReference type="PROSITE" id="PS51846"/>
    </source>
</evidence>
<dbReference type="InterPro" id="IPR046342">
    <property type="entry name" value="CBS_dom_sf"/>
</dbReference>
<accession>A0A9D1LXK4</accession>
<keyword evidence="5 9" id="KW-1133">Transmembrane helix</keyword>
<dbReference type="InterPro" id="IPR002550">
    <property type="entry name" value="CNNM"/>
</dbReference>
<dbReference type="SUPFAM" id="SSF54631">
    <property type="entry name" value="CBS-domain pair"/>
    <property type="match status" value="1"/>
</dbReference>
<protein>
    <submittedName>
        <fullName evidence="14">HlyC/CorC family transporter</fullName>
    </submittedName>
</protein>
<evidence type="ECO:0000256" key="8">
    <source>
        <dbReference type="PROSITE-ProRule" id="PRU00703"/>
    </source>
</evidence>
<dbReference type="GO" id="GO:0005886">
    <property type="term" value="C:plasma membrane"/>
    <property type="evidence" value="ECO:0007669"/>
    <property type="project" value="TreeGrafter"/>
</dbReference>
<dbReference type="SMART" id="SM01091">
    <property type="entry name" value="CorC_HlyC"/>
    <property type="match status" value="1"/>
</dbReference>
<evidence type="ECO:0000256" key="1">
    <source>
        <dbReference type="ARBA" id="ARBA00004141"/>
    </source>
</evidence>
<dbReference type="CDD" id="cd04590">
    <property type="entry name" value="CBS_pair_CorC_HlyC_assoc"/>
    <property type="match status" value="1"/>
</dbReference>
<proteinExistence type="inferred from homology"/>
<evidence type="ECO:0000256" key="7">
    <source>
        <dbReference type="ARBA" id="ARBA00023136"/>
    </source>
</evidence>
<dbReference type="AlphaFoldDB" id="A0A9D1LXK4"/>
<dbReference type="Gene3D" id="3.10.580.10">
    <property type="entry name" value="CBS-domain"/>
    <property type="match status" value="1"/>
</dbReference>
<dbReference type="GO" id="GO:0050660">
    <property type="term" value="F:flavin adenine dinucleotide binding"/>
    <property type="evidence" value="ECO:0007669"/>
    <property type="project" value="InterPro"/>
</dbReference>
<organism evidence="14 15">
    <name type="scientific">Candidatus Limousia pullorum</name>
    <dbReference type="NCBI Taxonomy" id="2840860"/>
    <lineage>
        <taxon>Bacteria</taxon>
        <taxon>Bacillati</taxon>
        <taxon>Bacillota</taxon>
        <taxon>Clostridia</taxon>
        <taxon>Eubacteriales</taxon>
        <taxon>Oscillospiraceae</taxon>
        <taxon>Oscillospiraceae incertae sedis</taxon>
        <taxon>Candidatus Limousia</taxon>
    </lineage>
</organism>
<keyword evidence="3 9" id="KW-0812">Transmembrane</keyword>
<reference evidence="14" key="1">
    <citation type="submission" date="2020-10" db="EMBL/GenBank/DDBJ databases">
        <authorList>
            <person name="Gilroy R."/>
        </authorList>
    </citation>
    <scope>NUCLEOTIDE SEQUENCE</scope>
    <source>
        <strain evidence="14">ChiGjej1B1-1684</strain>
    </source>
</reference>
<dbReference type="Gene3D" id="3.30.465.10">
    <property type="match status" value="1"/>
</dbReference>
<evidence type="ECO:0000313" key="14">
    <source>
        <dbReference type="EMBL" id="HIU49817.1"/>
    </source>
</evidence>
<evidence type="ECO:0000256" key="2">
    <source>
        <dbReference type="ARBA" id="ARBA00006337"/>
    </source>
</evidence>
<keyword evidence="7 9" id="KW-0472">Membrane</keyword>
<feature type="domain" description="CBS" evidence="12">
    <location>
        <begin position="202"/>
        <end position="265"/>
    </location>
</feature>
<feature type="transmembrane region" description="Helical" evidence="10">
    <location>
        <begin position="87"/>
        <end position="107"/>
    </location>
</feature>
<dbReference type="PANTHER" id="PTHR22777:SF17">
    <property type="entry name" value="UPF0053 PROTEIN SLL0260"/>
    <property type="match status" value="1"/>
</dbReference>
<dbReference type="EMBL" id="DVNG01000031">
    <property type="protein sequence ID" value="HIU49817.1"/>
    <property type="molecule type" value="Genomic_DNA"/>
</dbReference>
<dbReference type="PROSITE" id="PS51846">
    <property type="entry name" value="CNNM"/>
    <property type="match status" value="1"/>
</dbReference>
<evidence type="ECO:0000256" key="5">
    <source>
        <dbReference type="ARBA" id="ARBA00022989"/>
    </source>
</evidence>
<dbReference type="SMART" id="SM00116">
    <property type="entry name" value="CBS"/>
    <property type="match status" value="2"/>
</dbReference>
<dbReference type="Pfam" id="PF00571">
    <property type="entry name" value="CBS"/>
    <property type="match status" value="2"/>
</dbReference>
<keyword evidence="4" id="KW-0677">Repeat</keyword>
<feature type="domain" description="CBS" evidence="12">
    <location>
        <begin position="266"/>
        <end position="323"/>
    </location>
</feature>
<reference evidence="14" key="2">
    <citation type="journal article" date="2021" name="PeerJ">
        <title>Extensive microbial diversity within the chicken gut microbiome revealed by metagenomics and culture.</title>
        <authorList>
            <person name="Gilroy R."/>
            <person name="Ravi A."/>
            <person name="Getino M."/>
            <person name="Pursley I."/>
            <person name="Horton D.L."/>
            <person name="Alikhan N.F."/>
            <person name="Baker D."/>
            <person name="Gharbi K."/>
            <person name="Hall N."/>
            <person name="Watson M."/>
            <person name="Adriaenssens E.M."/>
            <person name="Foster-Nyarko E."/>
            <person name="Jarju S."/>
            <person name="Secka A."/>
            <person name="Antonio M."/>
            <person name="Oren A."/>
            <person name="Chaudhuri R.R."/>
            <person name="La Ragione R."/>
            <person name="Hildebrand F."/>
            <person name="Pallen M.J."/>
        </authorList>
    </citation>
    <scope>NUCLEOTIDE SEQUENCE</scope>
    <source>
        <strain evidence="14">ChiGjej1B1-1684</strain>
    </source>
</reference>
<name>A0A9D1LXK4_9FIRM</name>
<dbReference type="Proteomes" id="UP000824118">
    <property type="component" value="Unassembled WGS sequence"/>
</dbReference>
<dbReference type="Pfam" id="PF03471">
    <property type="entry name" value="CorC_HlyC"/>
    <property type="match status" value="1"/>
</dbReference>
<evidence type="ECO:0000259" key="12">
    <source>
        <dbReference type="PROSITE" id="PS51371"/>
    </source>
</evidence>
<dbReference type="InterPro" id="IPR000644">
    <property type="entry name" value="CBS_dom"/>
</dbReference>
<feature type="domain" description="CNNM transmembrane" evidence="13">
    <location>
        <begin position="1"/>
        <end position="183"/>
    </location>
</feature>
<dbReference type="SUPFAM" id="SSF56176">
    <property type="entry name" value="FAD-binding/transporter-associated domain-like"/>
    <property type="match status" value="1"/>
</dbReference>
<evidence type="ECO:0000256" key="11">
    <source>
        <dbReference type="SAM" id="SignalP"/>
    </source>
</evidence>
<keyword evidence="6 8" id="KW-0129">CBS domain</keyword>
<comment type="similarity">
    <text evidence="2">Belongs to the UPF0053 family.</text>
</comment>
<gene>
    <name evidence="14" type="ORF">IAD22_02220</name>
</gene>
<dbReference type="FunFam" id="3.10.580.10:FF:000002">
    <property type="entry name" value="Magnesium/cobalt efflux protein CorC"/>
    <property type="match status" value="1"/>
</dbReference>
<keyword evidence="11" id="KW-0732">Signal</keyword>
<dbReference type="InterPro" id="IPR036318">
    <property type="entry name" value="FAD-bd_PCMH-like_sf"/>
</dbReference>
<evidence type="ECO:0000313" key="15">
    <source>
        <dbReference type="Proteomes" id="UP000824118"/>
    </source>
</evidence>
<evidence type="ECO:0000256" key="9">
    <source>
        <dbReference type="PROSITE-ProRule" id="PRU01193"/>
    </source>
</evidence>
<dbReference type="PANTHER" id="PTHR22777">
    <property type="entry name" value="HEMOLYSIN-RELATED"/>
    <property type="match status" value="1"/>
</dbReference>